<accession>A0A1S1RHK3</accession>
<dbReference type="SUPFAM" id="SSF51735">
    <property type="entry name" value="NAD(P)-binding Rossmann-fold domains"/>
    <property type="match status" value="1"/>
</dbReference>
<evidence type="ECO:0000313" key="3">
    <source>
        <dbReference type="Proteomes" id="UP000179627"/>
    </source>
</evidence>
<dbReference type="EMBL" id="MBLM01000002">
    <property type="protein sequence ID" value="OHV46258.1"/>
    <property type="molecule type" value="Genomic_DNA"/>
</dbReference>
<keyword evidence="3" id="KW-1185">Reference proteome</keyword>
<dbReference type="Proteomes" id="UP000179627">
    <property type="component" value="Unassembled WGS sequence"/>
</dbReference>
<evidence type="ECO:0000259" key="1">
    <source>
        <dbReference type="Pfam" id="PF01370"/>
    </source>
</evidence>
<dbReference type="PANTHER" id="PTHR43245">
    <property type="entry name" value="BIFUNCTIONAL POLYMYXIN RESISTANCE PROTEIN ARNA"/>
    <property type="match status" value="1"/>
</dbReference>
<sequence length="311" mass="33243">MAKIRIFGAGGFVGTAVRGALDARGHETAVAPAPRLSRHRDEVTDIGRALASEPVQDSLVEQLWGCDVVVNAAGLATPQSAATPELYGANSLWPLVLANACEQAGVPRLVHISSAAVQGRTGRLDERPWQEPVSPYAESKALGERLLLAQAQDVGLRLTVYRPTSVHGSGRALTRSFARFCRRWPLVVAGNGDQPVPACLVGNVGAGVATVAEAQEPPLIALQPYEGQTVRSLYETFAPTRRIHRVPEATVQRTLRKAAPVASRLSPVAWISRRAELLLLGQQVATTWLDQEGFRPPLGAEGWSQLAAAVQ</sequence>
<dbReference type="Gene3D" id="3.40.50.720">
    <property type="entry name" value="NAD(P)-binding Rossmann-like Domain"/>
    <property type="match status" value="1"/>
</dbReference>
<dbReference type="Pfam" id="PF01370">
    <property type="entry name" value="Epimerase"/>
    <property type="match status" value="1"/>
</dbReference>
<gene>
    <name evidence="2" type="ORF">CC117_00995</name>
</gene>
<dbReference type="InterPro" id="IPR001509">
    <property type="entry name" value="Epimerase_deHydtase"/>
</dbReference>
<dbReference type="InterPro" id="IPR036291">
    <property type="entry name" value="NAD(P)-bd_dom_sf"/>
</dbReference>
<comment type="caution">
    <text evidence="2">The sequence shown here is derived from an EMBL/GenBank/DDBJ whole genome shotgun (WGS) entry which is preliminary data.</text>
</comment>
<protein>
    <recommendedName>
        <fullName evidence="1">NAD-dependent epimerase/dehydratase domain-containing protein</fullName>
    </recommendedName>
</protein>
<feature type="domain" description="NAD-dependent epimerase/dehydratase" evidence="1">
    <location>
        <begin position="6"/>
        <end position="214"/>
    </location>
</feature>
<dbReference type="InterPro" id="IPR050177">
    <property type="entry name" value="Lipid_A_modif_metabolic_enz"/>
</dbReference>
<evidence type="ECO:0000313" key="2">
    <source>
        <dbReference type="EMBL" id="OHV46258.1"/>
    </source>
</evidence>
<dbReference type="OrthoDB" id="9772485at2"/>
<name>A0A1S1RHK3_9ACTN</name>
<dbReference type="RefSeq" id="WP_071081808.1">
    <property type="nucleotide sequence ID" value="NZ_MBLM01000002.1"/>
</dbReference>
<organism evidence="2 3">
    <name type="scientific">Parafrankia colletiae</name>
    <dbReference type="NCBI Taxonomy" id="573497"/>
    <lineage>
        <taxon>Bacteria</taxon>
        <taxon>Bacillati</taxon>
        <taxon>Actinomycetota</taxon>
        <taxon>Actinomycetes</taxon>
        <taxon>Frankiales</taxon>
        <taxon>Frankiaceae</taxon>
        <taxon>Parafrankia</taxon>
    </lineage>
</organism>
<dbReference type="AlphaFoldDB" id="A0A1S1RHK3"/>
<reference evidence="3" key="1">
    <citation type="submission" date="2016-07" db="EMBL/GenBank/DDBJ databases">
        <title>Sequence Frankia sp. strain CcI1.17.</title>
        <authorList>
            <person name="Ghodhbane-Gtari F."/>
            <person name="Swanson E."/>
            <person name="Gueddou A."/>
            <person name="Morris K."/>
            <person name="Hezbri K."/>
            <person name="Ktari A."/>
            <person name="Nouioui I."/>
            <person name="Abebe-Akele F."/>
            <person name="Simpson S."/>
            <person name="Thomas K."/>
            <person name="Gtari M."/>
            <person name="Tisa L.S."/>
            <person name="Hurst S."/>
        </authorList>
    </citation>
    <scope>NUCLEOTIDE SEQUENCE [LARGE SCALE GENOMIC DNA]</scope>
    <source>
        <strain evidence="3">Cc1.17</strain>
    </source>
</reference>
<proteinExistence type="predicted"/>